<protein>
    <submittedName>
        <fullName evidence="3">Uncharacterized protein</fullName>
    </submittedName>
</protein>
<evidence type="ECO:0000256" key="1">
    <source>
        <dbReference type="SAM" id="Coils"/>
    </source>
</evidence>
<dbReference type="InterPro" id="IPR027267">
    <property type="entry name" value="AH/BAR_dom_sf"/>
</dbReference>
<dbReference type="Gene3D" id="1.20.1270.60">
    <property type="entry name" value="Arfaptin homology (AH) domain/BAR domain"/>
    <property type="match status" value="1"/>
</dbReference>
<dbReference type="AlphaFoldDB" id="A0A914NXM8"/>
<name>A0A914NXM8_MELIC</name>
<evidence type="ECO:0000313" key="3">
    <source>
        <dbReference type="WBParaSite" id="Minc3s11525g44959"/>
    </source>
</evidence>
<proteinExistence type="predicted"/>
<dbReference type="Proteomes" id="UP000887563">
    <property type="component" value="Unplaced"/>
</dbReference>
<keyword evidence="2" id="KW-1185">Reference proteome</keyword>
<keyword evidence="1" id="KW-0175">Coiled coil</keyword>
<evidence type="ECO:0000313" key="2">
    <source>
        <dbReference type="Proteomes" id="UP000887563"/>
    </source>
</evidence>
<organism evidence="2 3">
    <name type="scientific">Meloidogyne incognita</name>
    <name type="common">Southern root-knot nematode worm</name>
    <name type="synonym">Oxyuris incognita</name>
    <dbReference type="NCBI Taxonomy" id="6306"/>
    <lineage>
        <taxon>Eukaryota</taxon>
        <taxon>Metazoa</taxon>
        <taxon>Ecdysozoa</taxon>
        <taxon>Nematoda</taxon>
        <taxon>Chromadorea</taxon>
        <taxon>Rhabditida</taxon>
        <taxon>Tylenchina</taxon>
        <taxon>Tylenchomorpha</taxon>
        <taxon>Tylenchoidea</taxon>
        <taxon>Meloidogynidae</taxon>
        <taxon>Meloidogyninae</taxon>
        <taxon>Meloidogyne</taxon>
        <taxon>Meloidogyne incognita group</taxon>
    </lineage>
</organism>
<dbReference type="WBParaSite" id="Minc3s11525g44959">
    <property type="protein sequence ID" value="Minc3s11525g44959"/>
    <property type="gene ID" value="Minc3s11525g44959"/>
</dbReference>
<reference evidence="3" key="1">
    <citation type="submission" date="2022-11" db="UniProtKB">
        <authorList>
            <consortium name="WormBaseParasite"/>
        </authorList>
    </citation>
    <scope>IDENTIFICATION</scope>
</reference>
<feature type="coiled-coil region" evidence="1">
    <location>
        <begin position="130"/>
        <end position="164"/>
    </location>
</feature>
<sequence length="170" mass="19449">MSQLLISIETLRSTTKLTLQTADAQELSADYLEEWAKQTPNNAIGDVVPEDMSQLLISIETLRSTTKLTLQTADAQELSADYLEEWAKQTPNNAIGDVVGWTCELLRVQAENQRTFAKNYENFLEKLRKVADTERNIQTEEEKLEDLEERERQLNLACNNNENKGENNKK</sequence>
<accession>A0A914NXM8</accession>